<accession>A0ABN2E5F2</accession>
<dbReference type="InterPro" id="IPR037523">
    <property type="entry name" value="VOC_core"/>
</dbReference>
<protein>
    <recommendedName>
        <fullName evidence="1">VOC domain-containing protein</fullName>
    </recommendedName>
</protein>
<dbReference type="InterPro" id="IPR004360">
    <property type="entry name" value="Glyas_Fos-R_dOase_dom"/>
</dbReference>
<dbReference type="RefSeq" id="WP_344195018.1">
    <property type="nucleotide sequence ID" value="NZ_BAAAND010000008.1"/>
</dbReference>
<proteinExistence type="predicted"/>
<evidence type="ECO:0000313" key="2">
    <source>
        <dbReference type="EMBL" id="GAA1595590.1"/>
    </source>
</evidence>
<evidence type="ECO:0000313" key="3">
    <source>
        <dbReference type="Proteomes" id="UP001500190"/>
    </source>
</evidence>
<dbReference type="Pfam" id="PF00903">
    <property type="entry name" value="Glyoxalase"/>
    <property type="match status" value="1"/>
</dbReference>
<sequence>MKVLFRVGDETPGLGIGVPQAPVAGVQKVWFEVPDARAAADELSSKGVRLSSPPFEIPTGWAFELRDPWGNVIGFTDYTLKPALGR</sequence>
<dbReference type="PROSITE" id="PS51819">
    <property type="entry name" value="VOC"/>
    <property type="match status" value="1"/>
</dbReference>
<feature type="domain" description="VOC" evidence="1">
    <location>
        <begin position="1"/>
        <end position="78"/>
    </location>
</feature>
<dbReference type="SUPFAM" id="SSF54593">
    <property type="entry name" value="Glyoxalase/Bleomycin resistance protein/Dihydroxybiphenyl dioxygenase"/>
    <property type="match status" value="1"/>
</dbReference>
<dbReference type="EMBL" id="BAAAND010000008">
    <property type="protein sequence ID" value="GAA1595590.1"/>
    <property type="molecule type" value="Genomic_DNA"/>
</dbReference>
<dbReference type="InterPro" id="IPR029068">
    <property type="entry name" value="Glyas_Bleomycin-R_OHBP_Dase"/>
</dbReference>
<dbReference type="Proteomes" id="UP001500190">
    <property type="component" value="Unassembled WGS sequence"/>
</dbReference>
<name>A0ABN2E5F2_9ACTN</name>
<gene>
    <name evidence="2" type="ORF">GCM10009742_48010</name>
</gene>
<organism evidence="2 3">
    <name type="scientific">Kribbella karoonensis</name>
    <dbReference type="NCBI Taxonomy" id="324851"/>
    <lineage>
        <taxon>Bacteria</taxon>
        <taxon>Bacillati</taxon>
        <taxon>Actinomycetota</taxon>
        <taxon>Actinomycetes</taxon>
        <taxon>Propionibacteriales</taxon>
        <taxon>Kribbellaceae</taxon>
        <taxon>Kribbella</taxon>
    </lineage>
</organism>
<reference evidence="2 3" key="1">
    <citation type="journal article" date="2019" name="Int. J. Syst. Evol. Microbiol.">
        <title>The Global Catalogue of Microorganisms (GCM) 10K type strain sequencing project: providing services to taxonomists for standard genome sequencing and annotation.</title>
        <authorList>
            <consortium name="The Broad Institute Genomics Platform"/>
            <consortium name="The Broad Institute Genome Sequencing Center for Infectious Disease"/>
            <person name="Wu L."/>
            <person name="Ma J."/>
        </authorList>
    </citation>
    <scope>NUCLEOTIDE SEQUENCE [LARGE SCALE GENOMIC DNA]</scope>
    <source>
        <strain evidence="2 3">JCM 14304</strain>
    </source>
</reference>
<keyword evidence="3" id="KW-1185">Reference proteome</keyword>
<comment type="caution">
    <text evidence="2">The sequence shown here is derived from an EMBL/GenBank/DDBJ whole genome shotgun (WGS) entry which is preliminary data.</text>
</comment>
<dbReference type="Gene3D" id="3.10.180.10">
    <property type="entry name" value="2,3-Dihydroxybiphenyl 1,2-Dioxygenase, domain 1"/>
    <property type="match status" value="1"/>
</dbReference>
<evidence type="ECO:0000259" key="1">
    <source>
        <dbReference type="PROSITE" id="PS51819"/>
    </source>
</evidence>